<evidence type="ECO:0000313" key="2">
    <source>
        <dbReference type="Proteomes" id="UP000314294"/>
    </source>
</evidence>
<proteinExistence type="predicted"/>
<organism evidence="1 2">
    <name type="scientific">Liparis tanakae</name>
    <name type="common">Tanaka's snailfish</name>
    <dbReference type="NCBI Taxonomy" id="230148"/>
    <lineage>
        <taxon>Eukaryota</taxon>
        <taxon>Metazoa</taxon>
        <taxon>Chordata</taxon>
        <taxon>Craniata</taxon>
        <taxon>Vertebrata</taxon>
        <taxon>Euteleostomi</taxon>
        <taxon>Actinopterygii</taxon>
        <taxon>Neopterygii</taxon>
        <taxon>Teleostei</taxon>
        <taxon>Neoteleostei</taxon>
        <taxon>Acanthomorphata</taxon>
        <taxon>Eupercaria</taxon>
        <taxon>Perciformes</taxon>
        <taxon>Cottioidei</taxon>
        <taxon>Cottales</taxon>
        <taxon>Liparidae</taxon>
        <taxon>Liparis</taxon>
    </lineage>
</organism>
<evidence type="ECO:0000313" key="1">
    <source>
        <dbReference type="EMBL" id="TNN69687.1"/>
    </source>
</evidence>
<dbReference type="EMBL" id="SRLO01000172">
    <property type="protein sequence ID" value="TNN69687.1"/>
    <property type="molecule type" value="Genomic_DNA"/>
</dbReference>
<reference evidence="1 2" key="1">
    <citation type="submission" date="2019-03" db="EMBL/GenBank/DDBJ databases">
        <title>First draft genome of Liparis tanakae, snailfish: a comprehensive survey of snailfish specific genes.</title>
        <authorList>
            <person name="Kim W."/>
            <person name="Song I."/>
            <person name="Jeong J.-H."/>
            <person name="Kim D."/>
            <person name="Kim S."/>
            <person name="Ryu S."/>
            <person name="Song J.Y."/>
            <person name="Lee S.K."/>
        </authorList>
    </citation>
    <scope>NUCLEOTIDE SEQUENCE [LARGE SCALE GENOMIC DNA]</scope>
    <source>
        <tissue evidence="1">Muscle</tissue>
    </source>
</reference>
<dbReference type="AlphaFoldDB" id="A0A4Z2HVG3"/>
<gene>
    <name evidence="1" type="ORF">EYF80_020051</name>
</gene>
<dbReference type="Proteomes" id="UP000314294">
    <property type="component" value="Unassembled WGS sequence"/>
</dbReference>
<comment type="caution">
    <text evidence="1">The sequence shown here is derived from an EMBL/GenBank/DDBJ whole genome shotgun (WGS) entry which is preliminary data.</text>
</comment>
<keyword evidence="2" id="KW-1185">Reference proteome</keyword>
<protein>
    <submittedName>
        <fullName evidence="1">Uncharacterized protein</fullName>
    </submittedName>
</protein>
<accession>A0A4Z2HVG3</accession>
<sequence>MEPCLEAAPCFPSSPPLLDSSGRLVFLIKLRGEIQKSGPPMEMKLPVPMLRPSSARPPPVLHLYRLLNSSADVCPAQSGAAASER</sequence>
<name>A0A4Z2HVG3_9TELE</name>